<keyword evidence="8 9" id="KW-0472">Membrane</keyword>
<gene>
    <name evidence="10" type="primary">cbiB</name>
    <name evidence="9" type="synonym">cobD</name>
    <name evidence="10" type="ORF">U0C82_05315</name>
</gene>
<evidence type="ECO:0000256" key="6">
    <source>
        <dbReference type="ARBA" id="ARBA00022692"/>
    </source>
</evidence>
<evidence type="ECO:0000256" key="2">
    <source>
        <dbReference type="ARBA" id="ARBA00004953"/>
    </source>
</evidence>
<evidence type="ECO:0000313" key="10">
    <source>
        <dbReference type="EMBL" id="MDY8108573.1"/>
    </source>
</evidence>
<feature type="transmembrane region" description="Helical" evidence="9">
    <location>
        <begin position="82"/>
        <end position="102"/>
    </location>
</feature>
<dbReference type="PANTHER" id="PTHR34308">
    <property type="entry name" value="COBALAMIN BIOSYNTHESIS PROTEIN CBIB"/>
    <property type="match status" value="1"/>
</dbReference>
<dbReference type="InterPro" id="IPR004485">
    <property type="entry name" value="Cobalamin_biosynth_CobD/CbiB"/>
</dbReference>
<dbReference type="HAMAP" id="MF_00024">
    <property type="entry name" value="CobD_CbiB"/>
    <property type="match status" value="1"/>
</dbReference>
<comment type="function">
    <text evidence="9">Converts cobyric acid to cobinamide by the addition of aminopropanol on the F carboxylic group.</text>
</comment>
<dbReference type="PANTHER" id="PTHR34308:SF1">
    <property type="entry name" value="COBALAMIN BIOSYNTHESIS PROTEIN CBIB"/>
    <property type="match status" value="1"/>
</dbReference>
<keyword evidence="4 9" id="KW-1003">Cell membrane</keyword>
<evidence type="ECO:0000256" key="9">
    <source>
        <dbReference type="HAMAP-Rule" id="MF_00024"/>
    </source>
</evidence>
<evidence type="ECO:0000256" key="4">
    <source>
        <dbReference type="ARBA" id="ARBA00022475"/>
    </source>
</evidence>
<feature type="transmembrane region" description="Helical" evidence="9">
    <location>
        <begin position="307"/>
        <end position="327"/>
    </location>
</feature>
<comment type="caution">
    <text evidence="10">The sequence shown here is derived from an EMBL/GenBank/DDBJ whole genome shotgun (WGS) entry which is preliminary data.</text>
</comment>
<evidence type="ECO:0000256" key="8">
    <source>
        <dbReference type="ARBA" id="ARBA00023136"/>
    </source>
</evidence>
<comment type="caution">
    <text evidence="9">Lacks conserved residue(s) required for the propagation of feature annotation.</text>
</comment>
<proteinExistence type="inferred from homology"/>
<evidence type="ECO:0000256" key="7">
    <source>
        <dbReference type="ARBA" id="ARBA00022989"/>
    </source>
</evidence>
<reference evidence="10 11" key="1">
    <citation type="submission" date="2023-12" db="EMBL/GenBank/DDBJ databases">
        <title>Description of Novel Strain Fulvimarina sp. 2208YS6-2-32 isolated from Uroteuthis (Photololigo) edulis.</title>
        <authorList>
            <person name="Park J.-S."/>
        </authorList>
    </citation>
    <scope>NUCLEOTIDE SEQUENCE [LARGE SCALE GENOMIC DNA]</scope>
    <source>
        <strain evidence="10 11">2208YS6-2-32</strain>
    </source>
</reference>
<keyword evidence="6 9" id="KW-0812">Transmembrane</keyword>
<accession>A0ABU5I0U0</accession>
<name>A0ABU5I0U0_9HYPH</name>
<organism evidence="10 11">
    <name type="scientific">Fulvimarina uroteuthidis</name>
    <dbReference type="NCBI Taxonomy" id="3098149"/>
    <lineage>
        <taxon>Bacteria</taxon>
        <taxon>Pseudomonadati</taxon>
        <taxon>Pseudomonadota</taxon>
        <taxon>Alphaproteobacteria</taxon>
        <taxon>Hyphomicrobiales</taxon>
        <taxon>Aurantimonadaceae</taxon>
        <taxon>Fulvimarina</taxon>
    </lineage>
</organism>
<sequence length="328" mass="34577">MTGHFAVLLFATILDRVVGDPPWLWRRIPHPVVAIGAVISALDGQLNDRRAAASVRRRNGVILAAVLVLGGLFLGLGLASIFALFGLFGALFEIALVAVFLAQKSLTDHVRAVREALAARGLAAGRAEVAMIVGRDVSALDEAGIVRAAIESLAENASDGIVAPFFWYLVLGLPGLLVYKAINTADSMVGHLDARYRDFGWASARLDDLLNLVPARLTAWALIRVSRLGGRATRKAAMAKVKRDAALHRSPNAGWPETAMGLALDLALGGPRRYGSDMIDAPVLNAGGRHGAAIADIDAALDLTAKLFNRLIFVSGTAMLLAGLASLA</sequence>
<dbReference type="Pfam" id="PF03186">
    <property type="entry name" value="CobD_Cbib"/>
    <property type="match status" value="1"/>
</dbReference>
<evidence type="ECO:0000256" key="1">
    <source>
        <dbReference type="ARBA" id="ARBA00004651"/>
    </source>
</evidence>
<feature type="transmembrane region" description="Helical" evidence="9">
    <location>
        <begin position="58"/>
        <end position="76"/>
    </location>
</feature>
<dbReference type="RefSeq" id="WP_322186050.1">
    <property type="nucleotide sequence ID" value="NZ_JAXLPB010000002.1"/>
</dbReference>
<evidence type="ECO:0000313" key="11">
    <source>
        <dbReference type="Proteomes" id="UP001294412"/>
    </source>
</evidence>
<keyword evidence="5 9" id="KW-0169">Cobalamin biosynthesis</keyword>
<comment type="pathway">
    <text evidence="2 9">Cofactor biosynthesis; adenosylcobalamin biosynthesis.</text>
</comment>
<comment type="similarity">
    <text evidence="3 9">Belongs to the CobD/CbiB family.</text>
</comment>
<keyword evidence="7 9" id="KW-1133">Transmembrane helix</keyword>
<keyword evidence="11" id="KW-1185">Reference proteome</keyword>
<protein>
    <recommendedName>
        <fullName evidence="9">Cobalamin biosynthesis protein CobD</fullName>
    </recommendedName>
</protein>
<dbReference type="Proteomes" id="UP001294412">
    <property type="component" value="Unassembled WGS sequence"/>
</dbReference>
<evidence type="ECO:0000256" key="3">
    <source>
        <dbReference type="ARBA" id="ARBA00006263"/>
    </source>
</evidence>
<evidence type="ECO:0000256" key="5">
    <source>
        <dbReference type="ARBA" id="ARBA00022573"/>
    </source>
</evidence>
<comment type="subcellular location">
    <subcellularLocation>
        <location evidence="1 9">Cell membrane</location>
        <topology evidence="1 9">Multi-pass membrane protein</topology>
    </subcellularLocation>
</comment>
<dbReference type="NCBIfam" id="TIGR00380">
    <property type="entry name" value="cobal_cbiB"/>
    <property type="match status" value="1"/>
</dbReference>
<dbReference type="EMBL" id="JAXLPB010000002">
    <property type="protein sequence ID" value="MDY8108573.1"/>
    <property type="molecule type" value="Genomic_DNA"/>
</dbReference>